<dbReference type="Pfam" id="PF00085">
    <property type="entry name" value="Thioredoxin"/>
    <property type="match status" value="1"/>
</dbReference>
<feature type="non-terminal residue" evidence="3">
    <location>
        <position position="379"/>
    </location>
</feature>
<dbReference type="InterPro" id="IPR036249">
    <property type="entry name" value="Thioredoxin-like_sf"/>
</dbReference>
<name>A0A812YAK0_SYMPI</name>
<dbReference type="SUPFAM" id="SSF52833">
    <property type="entry name" value="Thioredoxin-like"/>
    <property type="match status" value="2"/>
</dbReference>
<dbReference type="InterPro" id="IPR013766">
    <property type="entry name" value="Thioredoxin_domain"/>
</dbReference>
<feature type="domain" description="Thioredoxin" evidence="2">
    <location>
        <begin position="225"/>
        <end position="357"/>
    </location>
</feature>
<dbReference type="CDD" id="cd02982">
    <property type="entry name" value="PDI_b'_family"/>
    <property type="match status" value="1"/>
</dbReference>
<dbReference type="Gene3D" id="3.40.30.10">
    <property type="entry name" value="Glutaredoxin"/>
    <property type="match status" value="2"/>
</dbReference>
<gene>
    <name evidence="3" type="primary">PDIL1-4</name>
    <name evidence="3" type="ORF">SPIL2461_LOCUS22513</name>
</gene>
<comment type="similarity">
    <text evidence="1">Belongs to the protein disulfide isomerase family.</text>
</comment>
<accession>A0A812YAK0</accession>
<dbReference type="GO" id="GO:0034976">
    <property type="term" value="P:response to endoplasmic reticulum stress"/>
    <property type="evidence" value="ECO:0007669"/>
    <property type="project" value="TreeGrafter"/>
</dbReference>
<dbReference type="CDD" id="cd02995">
    <property type="entry name" value="PDI_a_PDI_a'_C"/>
    <property type="match status" value="1"/>
</dbReference>
<dbReference type="GO" id="GO:0005783">
    <property type="term" value="C:endoplasmic reticulum"/>
    <property type="evidence" value="ECO:0007669"/>
    <property type="project" value="TreeGrafter"/>
</dbReference>
<evidence type="ECO:0000313" key="3">
    <source>
        <dbReference type="EMBL" id="CAE7766933.1"/>
    </source>
</evidence>
<dbReference type="Proteomes" id="UP000649617">
    <property type="component" value="Unassembled WGS sequence"/>
</dbReference>
<reference evidence="3" key="1">
    <citation type="submission" date="2021-02" db="EMBL/GenBank/DDBJ databases">
        <authorList>
            <person name="Dougan E. K."/>
            <person name="Rhodes N."/>
            <person name="Thang M."/>
            <person name="Chan C."/>
        </authorList>
    </citation>
    <scope>NUCLEOTIDE SEQUENCE</scope>
</reference>
<sequence>FPTLMWFEEGKQMEYTGGRTTQTIIDWCSSMTGPPVLENADPAPPGNERPRVVLQGSSMSPVFEQVAKDHRRKATWYFQKNSGPQKIVLQHAGEDPVEFTGAVENATLTQFLLDNALPLVGELNADTFDKYLEAGKGLVWSLFPVKAGEGFEEHRQIMADVAKRFRGKYFVTHTDTVKFKEAIDNMLGISKFPAIAVQKQAGDKKKFVHTGAMTVEQISQFIEDVGLGKVEPALKSEPKPAVNDDAVKVVVGTTLLQEVFTPDKDVLLEVYAPWCGHCKKLEPEYSKLAKKIKKEELGDLLSIAKIDGTANDSPVDSLDWSSFPTIFFVKAGQSNATVYDGERTAKGLWKYIRKHATKAQELRERLERRKGNKGRGEEL</sequence>
<dbReference type="PANTHER" id="PTHR18929">
    <property type="entry name" value="PROTEIN DISULFIDE ISOMERASE"/>
    <property type="match status" value="1"/>
</dbReference>
<protein>
    <submittedName>
        <fullName evidence="3">PDIL1-4 protein</fullName>
    </submittedName>
</protein>
<dbReference type="GO" id="GO:0003756">
    <property type="term" value="F:protein disulfide isomerase activity"/>
    <property type="evidence" value="ECO:0007669"/>
    <property type="project" value="TreeGrafter"/>
</dbReference>
<evidence type="ECO:0000256" key="1">
    <source>
        <dbReference type="ARBA" id="ARBA00006347"/>
    </source>
</evidence>
<dbReference type="OrthoDB" id="72053at2759"/>
<comment type="caution">
    <text evidence="3">The sequence shown here is derived from an EMBL/GenBank/DDBJ whole genome shotgun (WGS) entry which is preliminary data.</text>
</comment>
<keyword evidence="4" id="KW-1185">Reference proteome</keyword>
<dbReference type="InterPro" id="IPR017937">
    <property type="entry name" value="Thioredoxin_CS"/>
</dbReference>
<evidence type="ECO:0000313" key="4">
    <source>
        <dbReference type="Proteomes" id="UP000649617"/>
    </source>
</evidence>
<organism evidence="3 4">
    <name type="scientific">Symbiodinium pilosum</name>
    <name type="common">Dinoflagellate</name>
    <dbReference type="NCBI Taxonomy" id="2952"/>
    <lineage>
        <taxon>Eukaryota</taxon>
        <taxon>Sar</taxon>
        <taxon>Alveolata</taxon>
        <taxon>Dinophyceae</taxon>
        <taxon>Suessiales</taxon>
        <taxon>Symbiodiniaceae</taxon>
        <taxon>Symbiodinium</taxon>
    </lineage>
</organism>
<dbReference type="PROSITE" id="PS00194">
    <property type="entry name" value="THIOREDOXIN_1"/>
    <property type="match status" value="1"/>
</dbReference>
<dbReference type="PROSITE" id="PS51352">
    <property type="entry name" value="THIOREDOXIN_2"/>
    <property type="match status" value="1"/>
</dbReference>
<dbReference type="EMBL" id="CAJNIZ010047374">
    <property type="protein sequence ID" value="CAE7766933.1"/>
    <property type="molecule type" value="Genomic_DNA"/>
</dbReference>
<dbReference type="Pfam" id="PF13848">
    <property type="entry name" value="Thioredoxin_6"/>
    <property type="match status" value="1"/>
</dbReference>
<dbReference type="GO" id="GO:0006457">
    <property type="term" value="P:protein folding"/>
    <property type="evidence" value="ECO:0007669"/>
    <property type="project" value="TreeGrafter"/>
</dbReference>
<dbReference type="AlphaFoldDB" id="A0A812YAK0"/>
<proteinExistence type="inferred from homology"/>
<evidence type="ECO:0000259" key="2">
    <source>
        <dbReference type="PROSITE" id="PS51352"/>
    </source>
</evidence>